<dbReference type="AlphaFoldDB" id="A0A9P8LG38"/>
<dbReference type="Proteomes" id="UP000750711">
    <property type="component" value="Unassembled WGS sequence"/>
</dbReference>
<sequence length="1225" mass="131822">MAEVRLVILPFLQAWDGSSLTVRLLLVPRGNPQDPLITTSPAPSPNPSFAASNFSFDIFITPADSLPAPGGTPLLNVPSPAVPTANPIFNACKAQLSIDPSLPPSKGRPAGVQVKKYLPKSYQSAVGYAPKPGGNVVTDCSYLCMLRSPPPSKFPKVLPTVDKIPWGKVIALLLRNHDLASAAGLIRSFPLPITDPSILKNGGFLYVLPNPTRSDGGSLVSTRGLKYYAARIPPLQIGDSPEPRPVFTPVQFPVSNTPPPPGVDYSTIFAEVENYSDGWAKAVHAYQPQQLSYLDETPNGTRPAKELGIRLGWDDEQVTDWLHRQLSDAPDVVGQDAPLGVGGYRVDGSIHGSNVWHSLCKARGPLPIEKTGPAILPDFEGELNVEVHPVQHDAQVTGEFWLPQYFCSWHGPSLVGLDRNLVSLGGGSTNLNPGGVVGVDPDISLTYGTTYDFRVRLVDNSFGGPAFTGNSVAPPIPGPSPVTTLTFKRWIRPMTPTWLNPPPISSPQNAPPPTLLQFKRPLLHYPAVACTGYYPNVITALHIDKALADTQQREPGLPDPHVDRLQINVMVQGLAQDPLTDTNSFSNVYVAYRAFPSNPADTLVVTISFTDINDVGTMQDLGGPLVLPTGRNVRLSCVAVCQESPSIFGADDVRFGPAKVINLRKQSSFETSLYVGGLPASKLSAVFCRPDPSNLAKPPLLGFSNQGDILNVSNPLVATLPDIGSRLAASFGMRNNQLTLRALPGRRVVIGCSAAIRHVLGPDGASITFSSQSDIALHWVVAVKLTLNRDWSWDALQYNGIVVSRDGSEVGRFSPSRNVSVDALTPSPGKAIDRSQTDLIFFDAIDPKPPPNNYPAVLSPIYTVSCAFQGTPAPTAEPPISLTLTLPITTPPAQIPSIVSAGIALSPFTPAADYSSTTTRTRRLWIEFESPPADPQDRFFARVLRNVPDPLLSSSSIELSETTEPQLAIDPEYTRLIVPGQSDDRAGLDAMQLLIPSTNSSVHFSLPLPAGMDASSPELFGFFTYEIRVGHYGIPTDPGASWSTSQGRYGRPLRCAGIQHPPPPLIPTVQRNGTSITVSAPFAVPVLNGVSTQLRPPRGQMWIMLYAQAAQLDNGLPVPVSSSATTATTPNPTVLRNQYRNILLQCVPAPFFSHDEKLPGPYSVAEADIPVKNVNVMLRALGLHEEAPLSILAVEMIPQTFHEVQHPLEENLGRARILRTSELVK</sequence>
<evidence type="ECO:0000313" key="1">
    <source>
        <dbReference type="EMBL" id="KAH0564779.1"/>
    </source>
</evidence>
<evidence type="ECO:0000313" key="2">
    <source>
        <dbReference type="Proteomes" id="UP000750711"/>
    </source>
</evidence>
<keyword evidence="2" id="KW-1185">Reference proteome</keyword>
<name>A0A9P8LG38_9PEZI</name>
<reference evidence="1" key="1">
    <citation type="submission" date="2021-03" db="EMBL/GenBank/DDBJ databases">
        <title>Comparative genomics and phylogenomic investigation of the class Geoglossomycetes provide insights into ecological specialization and systematics.</title>
        <authorList>
            <person name="Melie T."/>
            <person name="Pirro S."/>
            <person name="Miller A.N."/>
            <person name="Quandt A."/>
        </authorList>
    </citation>
    <scope>NUCLEOTIDE SEQUENCE</scope>
    <source>
        <strain evidence="1">CAQ_001_2017</strain>
    </source>
</reference>
<organism evidence="1 2">
    <name type="scientific">Trichoglossum hirsutum</name>
    <dbReference type="NCBI Taxonomy" id="265104"/>
    <lineage>
        <taxon>Eukaryota</taxon>
        <taxon>Fungi</taxon>
        <taxon>Dikarya</taxon>
        <taxon>Ascomycota</taxon>
        <taxon>Pezizomycotina</taxon>
        <taxon>Geoglossomycetes</taxon>
        <taxon>Geoglossales</taxon>
        <taxon>Geoglossaceae</taxon>
        <taxon>Trichoglossum</taxon>
    </lineage>
</organism>
<dbReference type="EMBL" id="JAGHQM010000180">
    <property type="protein sequence ID" value="KAH0564779.1"/>
    <property type="molecule type" value="Genomic_DNA"/>
</dbReference>
<feature type="non-terminal residue" evidence="1">
    <location>
        <position position="1225"/>
    </location>
</feature>
<gene>
    <name evidence="1" type="ORF">GP486_001836</name>
</gene>
<proteinExistence type="predicted"/>
<comment type="caution">
    <text evidence="1">The sequence shown here is derived from an EMBL/GenBank/DDBJ whole genome shotgun (WGS) entry which is preliminary data.</text>
</comment>
<accession>A0A9P8LG38</accession>
<protein>
    <submittedName>
        <fullName evidence="1">Uncharacterized protein</fullName>
    </submittedName>
</protein>